<dbReference type="RefSeq" id="WP_034419921.1">
    <property type="nucleotide sequence ID" value="NZ_CP045798.1"/>
</dbReference>
<dbReference type="SUPFAM" id="SSF53383">
    <property type="entry name" value="PLP-dependent transferases"/>
    <property type="match status" value="1"/>
</dbReference>
<sequence>MSSFSQSLKEDYHIDDHILKALEEAYSACQPYFEAITETAQMNQLKVLRAFQANNVSDFHFHGSTGYGYGDSGRDTLEDVFASLFRAEKALVRVQIVSGTHAIAIGLLGNLQRGDEIIAVTGRPYDTLLKVIGLHGEYGSLIHNGVEYTEIPLTPDNKIDLETLFRHITERTKILLFQRSRGYDWRPSFAIETLESAICTIKARFPQVICFVDNCYGEFVETREPIEIGADLVAGSLIKNPGGGLALTGGYLVGKETLINNSATRLSAPGIGLGVGASLNFNHTAFQGLFMAPHIVGEAVKGAVLAAKFFELLGYTVNPSAKEKRTDIIQAIQLGSKEKMIAFCRGLQKASPVDSSARPEPALLPGYTNEVIMAGGTFIQGSSIELSADGPIRPPFNIYLQGGLNLAHIKIGLVLAAQEILHT</sequence>
<reference evidence="1 2" key="1">
    <citation type="journal article" date="2019" name="Front. Microbiol.">
        <title>Thermoanaerosceptrum fracticalcis gen. nov. sp. nov., a Novel Fumarate-Fermenting Microorganism From a Deep Fractured Carbonate Aquifer of the US Great Basin.</title>
        <authorList>
            <person name="Hamilton-Brehm S.D."/>
            <person name="Stewart L.E."/>
            <person name="Zavarin M."/>
            <person name="Caldwell M."/>
            <person name="Lawson P.A."/>
            <person name="Onstott T.C."/>
            <person name="Grzymski J."/>
            <person name="Neveux I."/>
            <person name="Lollar B.S."/>
            <person name="Russell C.E."/>
            <person name="Moser D.P."/>
        </authorList>
    </citation>
    <scope>NUCLEOTIDE SEQUENCE [LARGE SCALE GENOMIC DNA]</scope>
    <source>
        <strain evidence="1 2">DRI-13</strain>
    </source>
</reference>
<name>A0A7G6E0M6_THEFR</name>
<accession>A0A7G6E0M6</accession>
<dbReference type="OrthoDB" id="9764766at2"/>
<dbReference type="Proteomes" id="UP000515847">
    <property type="component" value="Chromosome"/>
</dbReference>
<dbReference type="AlphaFoldDB" id="A0A7G6E0M6"/>
<dbReference type="Gene3D" id="3.40.640.10">
    <property type="entry name" value="Type I PLP-dependent aspartate aminotransferase-like (Major domain)"/>
    <property type="match status" value="1"/>
</dbReference>
<protein>
    <recommendedName>
        <fullName evidence="3">Methionine gamma-lyase family protein</fullName>
    </recommendedName>
</protein>
<dbReference type="Pfam" id="PF06838">
    <property type="entry name" value="Met_gamma_lyase"/>
    <property type="match status" value="1"/>
</dbReference>
<dbReference type="KEGG" id="tfr:BR63_04435"/>
<dbReference type="PANTHER" id="PTHR46658">
    <property type="entry name" value="CYS OR MET METABOLISM PYRIDOXAL-PHOSPHATE-DEPENDENT ENZYME"/>
    <property type="match status" value="1"/>
</dbReference>
<evidence type="ECO:0000313" key="1">
    <source>
        <dbReference type="EMBL" id="QNB45630.1"/>
    </source>
</evidence>
<gene>
    <name evidence="1" type="ORF">BR63_04435</name>
</gene>
<proteinExistence type="predicted"/>
<organism evidence="1 2">
    <name type="scientific">Thermanaerosceptrum fracticalcis</name>
    <dbReference type="NCBI Taxonomy" id="1712410"/>
    <lineage>
        <taxon>Bacteria</taxon>
        <taxon>Bacillati</taxon>
        <taxon>Bacillota</taxon>
        <taxon>Clostridia</taxon>
        <taxon>Eubacteriales</taxon>
        <taxon>Peptococcaceae</taxon>
        <taxon>Thermanaerosceptrum</taxon>
    </lineage>
</organism>
<dbReference type="InterPro" id="IPR015424">
    <property type="entry name" value="PyrdxlP-dep_Trfase"/>
</dbReference>
<dbReference type="InterPro" id="IPR009651">
    <property type="entry name" value="Met_g_lyase_put"/>
</dbReference>
<dbReference type="Gene3D" id="3.90.1150.60">
    <property type="entry name" value="Methioning gamme-lyase, C-terminal domain"/>
    <property type="match status" value="1"/>
</dbReference>
<evidence type="ECO:0008006" key="3">
    <source>
        <dbReference type="Google" id="ProtNLM"/>
    </source>
</evidence>
<evidence type="ECO:0000313" key="2">
    <source>
        <dbReference type="Proteomes" id="UP000515847"/>
    </source>
</evidence>
<dbReference type="InterPro" id="IPR015421">
    <property type="entry name" value="PyrdxlP-dep_Trfase_major"/>
</dbReference>
<keyword evidence="2" id="KW-1185">Reference proteome</keyword>
<dbReference type="PANTHER" id="PTHR46658:SF1">
    <property type="entry name" value="CYS OR MET METABOLISM PYRIDOXAL-PHOSPHATE-DEPENDENT ENZYME"/>
    <property type="match status" value="1"/>
</dbReference>
<dbReference type="EMBL" id="CP045798">
    <property type="protein sequence ID" value="QNB45630.1"/>
    <property type="molecule type" value="Genomic_DNA"/>
</dbReference>